<dbReference type="SMART" id="SM00355">
    <property type="entry name" value="ZnF_C2H2"/>
    <property type="match status" value="4"/>
</dbReference>
<sequence>MSLVPTGKLYCFSYKTPANYSLLPLLCGNPERFTSGLTSSFSLILLSSRHIIMAPACERLQFRFPGYGDGVLHRMDQLREQRRFCDVTVQVNELRVPGHRVVFAACSPFLRDQFLLNDSQEVMVSLFQSPEIGRQLLLSCYTGCLDVPIKELVNYLTAASFLQMGHVVERCAQAVSHYLVPKADALLQEKQEEEESSEQQDGEEEEEEEEEGEKQPSSPPVKADCEENKMAAVEFTPRSSHGPASPAISLSLLNSAVEITRSYLQGCYDDEMGGKGLPFPSTMSSPASPWRNYPLHRHRHGPAINYREWRTGSGVASWKVPGLERPYRCPRCSRVFQQLGHLVSHVQEHKLFLCLRCGKVFSQKSNLTRHIRVHTGFKPFQCPICHKCFTQNATLQDHLNLHSGIKPHRCNYCEMHFTHKPGLRRHLKELHGKSTVQNSHEEIEEVTIDFDVRGGQGSGYTLNGRFFCEPKGALPPPTSSL</sequence>
<proteinExistence type="inferred from homology"/>
<name>A0A670ZY12_PSETE</name>
<dbReference type="FunFam" id="3.30.160.60:FF:000620">
    <property type="entry name" value="Zinc finger protein 263"/>
    <property type="match status" value="1"/>
</dbReference>
<accession>A0A670ZY12</accession>
<keyword evidence="4" id="KW-0479">Metal-binding</keyword>
<dbReference type="Gene3D" id="3.30.160.60">
    <property type="entry name" value="Classic Zinc Finger"/>
    <property type="match status" value="4"/>
</dbReference>
<dbReference type="PROSITE" id="PS00028">
    <property type="entry name" value="ZINC_FINGER_C2H2_1"/>
    <property type="match status" value="3"/>
</dbReference>
<feature type="compositionally biased region" description="Acidic residues" evidence="13">
    <location>
        <begin position="191"/>
        <end position="212"/>
    </location>
</feature>
<dbReference type="PANTHER" id="PTHR46105">
    <property type="entry name" value="AGAP004733-PA"/>
    <property type="match status" value="1"/>
</dbReference>
<keyword evidence="11" id="KW-0539">Nucleus</keyword>
<evidence type="ECO:0000313" key="17">
    <source>
        <dbReference type="Proteomes" id="UP000472273"/>
    </source>
</evidence>
<dbReference type="Pfam" id="PF00096">
    <property type="entry name" value="zf-C2H2"/>
    <property type="match status" value="3"/>
</dbReference>
<feature type="domain" description="C2H2-type" evidence="15">
    <location>
        <begin position="408"/>
        <end position="431"/>
    </location>
</feature>
<dbReference type="SUPFAM" id="SSF57667">
    <property type="entry name" value="beta-beta-alpha zinc fingers"/>
    <property type="match status" value="3"/>
</dbReference>
<dbReference type="Pfam" id="PF00651">
    <property type="entry name" value="BTB"/>
    <property type="match status" value="1"/>
</dbReference>
<evidence type="ECO:0000256" key="13">
    <source>
        <dbReference type="SAM" id="MobiDB-lite"/>
    </source>
</evidence>
<feature type="domain" description="BTB" evidence="14">
    <location>
        <begin position="85"/>
        <end position="149"/>
    </location>
</feature>
<dbReference type="FunFam" id="3.30.160.60:FF:002343">
    <property type="entry name" value="Zinc finger protein 33A"/>
    <property type="match status" value="1"/>
</dbReference>
<evidence type="ECO:0000259" key="15">
    <source>
        <dbReference type="PROSITE" id="PS50157"/>
    </source>
</evidence>
<dbReference type="GO" id="GO:0008270">
    <property type="term" value="F:zinc ion binding"/>
    <property type="evidence" value="ECO:0007669"/>
    <property type="project" value="UniProtKB-KW"/>
</dbReference>
<reference evidence="16" key="2">
    <citation type="submission" date="2025-09" db="UniProtKB">
        <authorList>
            <consortium name="Ensembl"/>
        </authorList>
    </citation>
    <scope>IDENTIFICATION</scope>
</reference>
<evidence type="ECO:0000256" key="7">
    <source>
        <dbReference type="ARBA" id="ARBA00022833"/>
    </source>
</evidence>
<dbReference type="GO" id="GO:0000978">
    <property type="term" value="F:RNA polymerase II cis-regulatory region sequence-specific DNA binding"/>
    <property type="evidence" value="ECO:0007669"/>
    <property type="project" value="TreeGrafter"/>
</dbReference>
<evidence type="ECO:0000256" key="4">
    <source>
        <dbReference type="ARBA" id="ARBA00022723"/>
    </source>
</evidence>
<gene>
    <name evidence="16" type="primary">LOC113445986</name>
</gene>
<dbReference type="OMA" id="SHYLVPK"/>
<keyword evidence="6 12" id="KW-0863">Zinc-finger</keyword>
<dbReference type="GeneTree" id="ENSGT00940000157920"/>
<dbReference type="PANTHER" id="PTHR46105:SF29">
    <property type="entry name" value="ZINC FINGER AND BTB DOMAIN CONTAINING 12"/>
    <property type="match status" value="1"/>
</dbReference>
<keyword evidence="9" id="KW-0238">DNA-binding</keyword>
<evidence type="ECO:0000256" key="10">
    <source>
        <dbReference type="ARBA" id="ARBA00023163"/>
    </source>
</evidence>
<keyword evidence="17" id="KW-1185">Reference proteome</keyword>
<evidence type="ECO:0000256" key="1">
    <source>
        <dbReference type="ARBA" id="ARBA00003767"/>
    </source>
</evidence>
<evidence type="ECO:0008006" key="18">
    <source>
        <dbReference type="Google" id="ProtNLM"/>
    </source>
</evidence>
<dbReference type="PROSITE" id="PS50097">
    <property type="entry name" value="BTB"/>
    <property type="match status" value="1"/>
</dbReference>
<keyword evidence="7" id="KW-0862">Zinc</keyword>
<dbReference type="PROSITE" id="PS50157">
    <property type="entry name" value="ZINC_FINGER_C2H2_2"/>
    <property type="match status" value="4"/>
</dbReference>
<organism evidence="16 17">
    <name type="scientific">Pseudonaja textilis</name>
    <name type="common">Eastern brown snake</name>
    <dbReference type="NCBI Taxonomy" id="8673"/>
    <lineage>
        <taxon>Eukaryota</taxon>
        <taxon>Metazoa</taxon>
        <taxon>Chordata</taxon>
        <taxon>Craniata</taxon>
        <taxon>Vertebrata</taxon>
        <taxon>Euteleostomi</taxon>
        <taxon>Lepidosauria</taxon>
        <taxon>Squamata</taxon>
        <taxon>Bifurcata</taxon>
        <taxon>Unidentata</taxon>
        <taxon>Episquamata</taxon>
        <taxon>Toxicofera</taxon>
        <taxon>Serpentes</taxon>
        <taxon>Colubroidea</taxon>
        <taxon>Elapidae</taxon>
        <taxon>Hydrophiinae</taxon>
        <taxon>Pseudonaja</taxon>
    </lineage>
</organism>
<evidence type="ECO:0000256" key="5">
    <source>
        <dbReference type="ARBA" id="ARBA00022737"/>
    </source>
</evidence>
<keyword evidence="10" id="KW-0804">Transcription</keyword>
<feature type="domain" description="C2H2-type" evidence="15">
    <location>
        <begin position="327"/>
        <end position="349"/>
    </location>
</feature>
<evidence type="ECO:0000259" key="14">
    <source>
        <dbReference type="PROSITE" id="PS50097"/>
    </source>
</evidence>
<protein>
    <recommendedName>
        <fullName evidence="18">Zinc finger and BTB domain containing 26</fullName>
    </recommendedName>
</protein>
<evidence type="ECO:0000313" key="16">
    <source>
        <dbReference type="Ensembl" id="ENSPTXP00000027722.1"/>
    </source>
</evidence>
<keyword evidence="8" id="KW-0805">Transcription regulation</keyword>
<dbReference type="InterPro" id="IPR013087">
    <property type="entry name" value="Znf_C2H2_type"/>
</dbReference>
<evidence type="ECO:0000256" key="3">
    <source>
        <dbReference type="ARBA" id="ARBA00006991"/>
    </source>
</evidence>
<evidence type="ECO:0000256" key="6">
    <source>
        <dbReference type="ARBA" id="ARBA00022771"/>
    </source>
</evidence>
<evidence type="ECO:0000256" key="2">
    <source>
        <dbReference type="ARBA" id="ARBA00004123"/>
    </source>
</evidence>
<feature type="region of interest" description="Disordered" evidence="13">
    <location>
        <begin position="189"/>
        <end position="224"/>
    </location>
</feature>
<dbReference type="SMART" id="SM00225">
    <property type="entry name" value="BTB"/>
    <property type="match status" value="1"/>
</dbReference>
<dbReference type="GO" id="GO:0005634">
    <property type="term" value="C:nucleus"/>
    <property type="evidence" value="ECO:0007669"/>
    <property type="project" value="UniProtKB-SubCell"/>
</dbReference>
<dbReference type="Proteomes" id="UP000472273">
    <property type="component" value="Unplaced"/>
</dbReference>
<dbReference type="InterPro" id="IPR011333">
    <property type="entry name" value="SKP1/BTB/POZ_sf"/>
</dbReference>
<keyword evidence="5" id="KW-0677">Repeat</keyword>
<comment type="subcellular location">
    <subcellularLocation>
        <location evidence="2">Nucleus</location>
    </subcellularLocation>
</comment>
<evidence type="ECO:0000256" key="9">
    <source>
        <dbReference type="ARBA" id="ARBA00023125"/>
    </source>
</evidence>
<evidence type="ECO:0000256" key="11">
    <source>
        <dbReference type="ARBA" id="ARBA00023242"/>
    </source>
</evidence>
<dbReference type="GO" id="GO:0000981">
    <property type="term" value="F:DNA-binding transcription factor activity, RNA polymerase II-specific"/>
    <property type="evidence" value="ECO:0007669"/>
    <property type="project" value="TreeGrafter"/>
</dbReference>
<dbReference type="InterPro" id="IPR036236">
    <property type="entry name" value="Znf_C2H2_sf"/>
</dbReference>
<evidence type="ECO:0000256" key="12">
    <source>
        <dbReference type="PROSITE-ProRule" id="PRU00042"/>
    </source>
</evidence>
<dbReference type="InterPro" id="IPR050457">
    <property type="entry name" value="ZnFinger_BTB_dom_contain"/>
</dbReference>
<reference evidence="16" key="1">
    <citation type="submission" date="2025-08" db="UniProtKB">
        <authorList>
            <consortium name="Ensembl"/>
        </authorList>
    </citation>
    <scope>IDENTIFICATION</scope>
</reference>
<dbReference type="Ensembl" id="ENSPTXT00000028568.1">
    <property type="protein sequence ID" value="ENSPTXP00000027722.1"/>
    <property type="gene ID" value="ENSPTXG00000019086.1"/>
</dbReference>
<feature type="domain" description="C2H2-type" evidence="15">
    <location>
        <begin position="380"/>
        <end position="407"/>
    </location>
</feature>
<comment type="function">
    <text evidence="1">May be involved in transcriptional regulation.</text>
</comment>
<dbReference type="InterPro" id="IPR000210">
    <property type="entry name" value="BTB/POZ_dom"/>
</dbReference>
<dbReference type="SUPFAM" id="SSF54695">
    <property type="entry name" value="POZ domain"/>
    <property type="match status" value="1"/>
</dbReference>
<comment type="similarity">
    <text evidence="3">Belongs to the krueppel C2H2-type zinc-finger protein family.</text>
</comment>
<feature type="domain" description="C2H2-type" evidence="15">
    <location>
        <begin position="352"/>
        <end position="379"/>
    </location>
</feature>
<dbReference type="Gene3D" id="3.30.710.10">
    <property type="entry name" value="Potassium Channel Kv1.1, Chain A"/>
    <property type="match status" value="1"/>
</dbReference>
<evidence type="ECO:0000256" key="8">
    <source>
        <dbReference type="ARBA" id="ARBA00023015"/>
    </source>
</evidence>
<dbReference type="AlphaFoldDB" id="A0A670ZY12"/>